<accession>A0A7C4ASM9</accession>
<proteinExistence type="predicted"/>
<dbReference type="NCBIfam" id="TIGR01683">
    <property type="entry name" value="thiS"/>
    <property type="match status" value="1"/>
</dbReference>
<gene>
    <name evidence="1" type="primary">thiS</name>
    <name evidence="1" type="ORF">ENV54_09125</name>
</gene>
<dbReference type="InterPro" id="IPR010035">
    <property type="entry name" value="Thi_S"/>
</dbReference>
<comment type="caution">
    <text evidence="1">The sequence shown here is derived from an EMBL/GenBank/DDBJ whole genome shotgun (WGS) entry which is preliminary data.</text>
</comment>
<protein>
    <submittedName>
        <fullName evidence="1">Sulfur carrier protein ThiS</fullName>
    </submittedName>
</protein>
<evidence type="ECO:0000313" key="1">
    <source>
        <dbReference type="EMBL" id="HGH61444.1"/>
    </source>
</evidence>
<dbReference type="EMBL" id="DTGT01000286">
    <property type="protein sequence ID" value="HGH61444.1"/>
    <property type="molecule type" value="Genomic_DNA"/>
</dbReference>
<organism evidence="1">
    <name type="scientific">Desulfomonile tiedjei</name>
    <dbReference type="NCBI Taxonomy" id="2358"/>
    <lineage>
        <taxon>Bacteria</taxon>
        <taxon>Pseudomonadati</taxon>
        <taxon>Thermodesulfobacteriota</taxon>
        <taxon>Desulfomonilia</taxon>
        <taxon>Desulfomonilales</taxon>
        <taxon>Desulfomonilaceae</taxon>
        <taxon>Desulfomonile</taxon>
    </lineage>
</organism>
<dbReference type="CDD" id="cd00565">
    <property type="entry name" value="Ubl_ThiS"/>
    <property type="match status" value="1"/>
</dbReference>
<dbReference type="InterPro" id="IPR003749">
    <property type="entry name" value="ThiS/MoaD-like"/>
</dbReference>
<sequence length="67" mass="7739">MKIIFNGFAEDFDRPRLTIQELLDLSEEDDPAVIVEVNGRYVYRRDFAAFSLKDGDRVEFIHPSFGG</sequence>
<dbReference type="InterPro" id="IPR016155">
    <property type="entry name" value="Mopterin_synth/thiamin_S_b"/>
</dbReference>
<reference evidence="1" key="1">
    <citation type="journal article" date="2020" name="mSystems">
        <title>Genome- and Community-Level Interaction Insights into Carbon Utilization and Element Cycling Functions of Hydrothermarchaeota in Hydrothermal Sediment.</title>
        <authorList>
            <person name="Zhou Z."/>
            <person name="Liu Y."/>
            <person name="Xu W."/>
            <person name="Pan J."/>
            <person name="Luo Z.H."/>
            <person name="Li M."/>
        </authorList>
    </citation>
    <scope>NUCLEOTIDE SEQUENCE [LARGE SCALE GENOMIC DNA]</scope>
    <source>
        <strain evidence="1">SpSt-769</strain>
    </source>
</reference>
<dbReference type="Pfam" id="PF02597">
    <property type="entry name" value="ThiS"/>
    <property type="match status" value="1"/>
</dbReference>
<dbReference type="InterPro" id="IPR012675">
    <property type="entry name" value="Beta-grasp_dom_sf"/>
</dbReference>
<dbReference type="Gene3D" id="3.10.20.30">
    <property type="match status" value="1"/>
</dbReference>
<dbReference type="SUPFAM" id="SSF54285">
    <property type="entry name" value="MoaD/ThiS"/>
    <property type="match status" value="1"/>
</dbReference>
<name>A0A7C4ASM9_9BACT</name>
<dbReference type="AlphaFoldDB" id="A0A7C4ASM9"/>